<evidence type="ECO:0000313" key="2">
    <source>
        <dbReference type="EMBL" id="GIJ56910.1"/>
    </source>
</evidence>
<evidence type="ECO:0000313" key="3">
    <source>
        <dbReference type="Proteomes" id="UP000612585"/>
    </source>
</evidence>
<dbReference type="EMBL" id="BOPG01000027">
    <property type="protein sequence ID" value="GIJ56910.1"/>
    <property type="molecule type" value="Genomic_DNA"/>
</dbReference>
<proteinExistence type="predicted"/>
<dbReference type="AlphaFoldDB" id="A0A8J3Z7T6"/>
<comment type="caution">
    <text evidence="2">The sequence shown here is derived from an EMBL/GenBank/DDBJ whole genome shotgun (WGS) entry which is preliminary data.</text>
</comment>
<dbReference type="RefSeq" id="WP_203995877.1">
    <property type="nucleotide sequence ID" value="NZ_BOPG01000027.1"/>
</dbReference>
<reference evidence="2" key="1">
    <citation type="submission" date="2021-01" db="EMBL/GenBank/DDBJ databases">
        <title>Whole genome shotgun sequence of Virgisporangium aurantiacum NBRC 16421.</title>
        <authorList>
            <person name="Komaki H."/>
            <person name="Tamura T."/>
        </authorList>
    </citation>
    <scope>NUCLEOTIDE SEQUENCE</scope>
    <source>
        <strain evidence="2">NBRC 16421</strain>
    </source>
</reference>
<gene>
    <name evidence="2" type="ORF">Vau01_044260</name>
</gene>
<accession>A0A8J3Z7T6</accession>
<feature type="chain" id="PRO_5038607385" evidence="1">
    <location>
        <begin position="23"/>
        <end position="1068"/>
    </location>
</feature>
<feature type="signal peptide" evidence="1">
    <location>
        <begin position="1"/>
        <end position="22"/>
    </location>
</feature>
<keyword evidence="3" id="KW-1185">Reference proteome</keyword>
<dbReference type="Proteomes" id="UP000612585">
    <property type="component" value="Unassembled WGS sequence"/>
</dbReference>
<sequence length="1068" mass="112611">MRRRVVPAALAAVLGAALLVLAGPATPASASSVNSWAYAYVDPVGRPAGALPVDPMRSDSSMKSVAVASKSETGRFMVRFPQAALLATDLGVAHVTAATPQRHCQLDEYLHSGPDVVVYVACWGSQDRGAAGLIAFRSDAAFTVLWTSAPDVISASPGAYAYARVETAYGGFRVARTSGTTVNLLQSAAYRYNVRFGGIGSSRDGGNIQVTTLHTPGTSCVPVEWRDFPAGFQEIVVECQDLEGNPVSADFTVSFTRARSIIGTTANRFAYVETEAGETTTFNSTGGLAGNVWFPTYEDVSFSFNGAPDSGPFLVLATGFVTRGLFCSAYNWSLTPGASVSAATGRTSCAGTGPAPQRMRSFETFLSTGTAPSPEPGEVVLPPDAIRINGFNPSRIGPTSARISFDLTARAYEYASDPAQTTLTVNGTPVPADRIQVNPTQVFASNALVSGRNQIVLNSRLSTGDPVHFEQTVWAGDATVRLSIVDETGAPVRDNAFVEIYAVSDPGIRSDFGVTDGRFDLPNVPRTTVMVEVNVQGRLGSLGFMGQDGSATVVVRGLSTPSTVDNNDFSQGLAGYGGNAQKVSLIPHTEGFYPPIDTSAAATAGKGGAASVDRRGSGAATDVVTARGGTRAAGTPPLSLSAARRAATAAAAPDNDLAVETFGQGPQRVFRTFRTVPGQTDVRLRYRFITSEVPFGFFGTEFDDYFAVSVRTSGGVAREINSMNGLGLAQFDYPSGSTAWRDVVLPVNPNGEVVQVDLTVANVADAFYNSAVVVGFIQPAVDTLTPALRWDPQRGGMELKYTLSQRTEQIRSIDIYFARGTTFESRLGNAVGSFRIAAGTAAGTYTVNIPGSSLGNDPAGTAFLIAVASPTRVANLKDVNLGFGPNAARDPGDVTLVDIVKDGLRVAGQDKATVSSAFRRPEDMARILFDNLTKGDDLAANIKAQIETYNDTADMVINVFKDKTNGLTKAQAVAMRATIQAAMLTKINEVGCENVTQHCVSPAQRITFDIVYDEKGVGGDFAANGNGARFREAVRPRITKVIDETPGPNRAPPLGAQSNNCYHLELAR</sequence>
<name>A0A8J3Z7T6_9ACTN</name>
<organism evidence="2 3">
    <name type="scientific">Virgisporangium aurantiacum</name>
    <dbReference type="NCBI Taxonomy" id="175570"/>
    <lineage>
        <taxon>Bacteria</taxon>
        <taxon>Bacillati</taxon>
        <taxon>Actinomycetota</taxon>
        <taxon>Actinomycetes</taxon>
        <taxon>Micromonosporales</taxon>
        <taxon>Micromonosporaceae</taxon>
        <taxon>Virgisporangium</taxon>
    </lineage>
</organism>
<keyword evidence="1" id="KW-0732">Signal</keyword>
<protein>
    <submittedName>
        <fullName evidence="2">Uncharacterized protein</fullName>
    </submittedName>
</protein>
<evidence type="ECO:0000256" key="1">
    <source>
        <dbReference type="SAM" id="SignalP"/>
    </source>
</evidence>